<dbReference type="Proteomes" id="UP000886595">
    <property type="component" value="Unassembled WGS sequence"/>
</dbReference>
<feature type="compositionally biased region" description="Polar residues" evidence="1">
    <location>
        <begin position="582"/>
        <end position="597"/>
    </location>
</feature>
<dbReference type="EMBL" id="JAAMPC010000004">
    <property type="protein sequence ID" value="KAG2315129.1"/>
    <property type="molecule type" value="Genomic_DNA"/>
</dbReference>
<organism evidence="2 3">
    <name type="scientific">Brassica carinata</name>
    <name type="common">Ethiopian mustard</name>
    <name type="synonym">Abyssinian cabbage</name>
    <dbReference type="NCBI Taxonomy" id="52824"/>
    <lineage>
        <taxon>Eukaryota</taxon>
        <taxon>Viridiplantae</taxon>
        <taxon>Streptophyta</taxon>
        <taxon>Embryophyta</taxon>
        <taxon>Tracheophyta</taxon>
        <taxon>Spermatophyta</taxon>
        <taxon>Magnoliopsida</taxon>
        <taxon>eudicotyledons</taxon>
        <taxon>Gunneridae</taxon>
        <taxon>Pentapetalae</taxon>
        <taxon>rosids</taxon>
        <taxon>malvids</taxon>
        <taxon>Brassicales</taxon>
        <taxon>Brassicaceae</taxon>
        <taxon>Brassiceae</taxon>
        <taxon>Brassica</taxon>
    </lineage>
</organism>
<evidence type="ECO:0000256" key="1">
    <source>
        <dbReference type="SAM" id="MobiDB-lite"/>
    </source>
</evidence>
<dbReference type="OrthoDB" id="1681423at2759"/>
<sequence>MGNNNATANLTGKTSKASPFFSYHISHRIFVNVTAEEETSKLETNGMSPLENVPVETTQDQVFLVGEGKDGDKQRRASLMVLQLFGVGNIDKETPETEPHSKELNKDPQATKVEEDMSHNGLVMEIDEQLHKNTSVGEGIETVCVSTKVEELSMIGIQSVEKRLNAEEYVNEDKPFVCDEVVFFSPGFNKTAGTEEKLVMNESLEVTDPAGNVANLDQEIRMEQRTGFPEIEPKEILNLDNHVLDDDVTNEGKADKEISKPGSQGSNASVEIGFEDYKEERDMELAREASLNRLSRCRSLPVSNNSRVKGDSPVQELVSEVTYPSRNKTGFDKAKTSGILSSCQTSNKVQETTEAITESSKEAKLEMRTPSFSDDLRIEERSDEPTEETPLLSQDKATLDVEEETVMLKRSETEKIRGFELSLGLSMNLSGRCDADDSFKETKSLGDNLVDEKPYMSETLLVSCVGSKKAQDTTEVTTESNKGDVLEMRSPSSGNGLRIKERSGESTGNIPLLCQDKTETCKATLDVEEKTVMLKRSETEKIRGLELSLGLSMNLSGRCDTDDSFKETKGSGDNLAEKKANTSESLSFSCVGSSKVQEATEVITESNREDLLETRSPSSGNNPRTKERSGESTEHIPLLRQDKTETYDATIDVEKKTVMLKRSESEKTRGFELSLGLSMKPGERSEADDSLKENKDSGENLLDKKASWGSMKGRVRKRSKSSLFGTCLCCNTAMN</sequence>
<proteinExistence type="predicted"/>
<feature type="region of interest" description="Disordered" evidence="1">
    <location>
        <begin position="358"/>
        <end position="393"/>
    </location>
</feature>
<accession>A0A8X8AW83</accession>
<dbReference type="AlphaFoldDB" id="A0A8X8AW83"/>
<comment type="caution">
    <text evidence="2">The sequence shown here is derived from an EMBL/GenBank/DDBJ whole genome shotgun (WGS) entry which is preliminary data.</text>
</comment>
<reference evidence="2 3" key="1">
    <citation type="submission" date="2020-02" db="EMBL/GenBank/DDBJ databases">
        <authorList>
            <person name="Ma Q."/>
            <person name="Huang Y."/>
            <person name="Song X."/>
            <person name="Pei D."/>
        </authorList>
    </citation>
    <scope>NUCLEOTIDE SEQUENCE [LARGE SCALE GENOMIC DNA]</scope>
    <source>
        <strain evidence="2">Sxm20200214</strain>
        <tissue evidence="2">Leaf</tissue>
    </source>
</reference>
<feature type="region of interest" description="Disordered" evidence="1">
    <location>
        <begin position="90"/>
        <end position="112"/>
    </location>
</feature>
<keyword evidence="3" id="KW-1185">Reference proteome</keyword>
<evidence type="ECO:0000313" key="3">
    <source>
        <dbReference type="Proteomes" id="UP000886595"/>
    </source>
</evidence>
<feature type="compositionally biased region" description="Basic and acidic residues" evidence="1">
    <location>
        <begin position="90"/>
        <end position="106"/>
    </location>
</feature>
<feature type="compositionally biased region" description="Basic and acidic residues" evidence="1">
    <location>
        <begin position="374"/>
        <end position="384"/>
    </location>
</feature>
<feature type="compositionally biased region" description="Basic and acidic residues" evidence="1">
    <location>
        <begin position="564"/>
        <end position="581"/>
    </location>
</feature>
<feature type="region of interest" description="Disordered" evidence="1">
    <location>
        <begin position="662"/>
        <end position="700"/>
    </location>
</feature>
<feature type="compositionally biased region" description="Basic and acidic residues" evidence="1">
    <location>
        <begin position="681"/>
        <end position="700"/>
    </location>
</feature>
<protein>
    <submittedName>
        <fullName evidence="2">Uncharacterized protein</fullName>
    </submittedName>
</protein>
<feature type="compositionally biased region" description="Basic and acidic residues" evidence="1">
    <location>
        <begin position="624"/>
        <end position="634"/>
    </location>
</feature>
<evidence type="ECO:0000313" key="2">
    <source>
        <dbReference type="EMBL" id="KAG2315129.1"/>
    </source>
</evidence>
<feature type="region of interest" description="Disordered" evidence="1">
    <location>
        <begin position="564"/>
        <end position="635"/>
    </location>
</feature>
<gene>
    <name evidence="2" type="ORF">Bca52824_018251</name>
</gene>
<name>A0A8X8AW83_BRACI</name>